<dbReference type="RefSeq" id="WP_008515197.1">
    <property type="nucleotide sequence ID" value="NZ_ACJM01000003.1"/>
</dbReference>
<sequence>MQYICDENNRFRLIGLMLICVAFFNAADYFLTLHALSLGFREGNPVMALIVDTAYFPKVKLIIVPLLLLFLWLVRVRVGRRLFGYVSVIFAAYSLLMVYYGFLFLTMQL</sequence>
<dbReference type="Pfam" id="PF18902">
    <property type="entry name" value="DUF5658"/>
    <property type="match status" value="1"/>
</dbReference>
<protein>
    <recommendedName>
        <fullName evidence="2">DUF5658 domain-containing protein</fullName>
    </recommendedName>
</protein>
<evidence type="ECO:0000313" key="3">
    <source>
        <dbReference type="EMBL" id="EEG78443.1"/>
    </source>
</evidence>
<evidence type="ECO:0000256" key="1">
    <source>
        <dbReference type="SAM" id="Phobius"/>
    </source>
</evidence>
<dbReference type="AlphaFoldDB" id="C0GEE9"/>
<reference evidence="3 4" key="1">
    <citation type="submission" date="2009-02" db="EMBL/GenBank/DDBJ databases">
        <title>Sequencing of the draft genome and assembly of Dethiobacter alkaliphilus AHT 1.</title>
        <authorList>
            <consortium name="US DOE Joint Genome Institute (JGI-PGF)"/>
            <person name="Lucas S."/>
            <person name="Copeland A."/>
            <person name="Lapidus A."/>
            <person name="Glavina del Rio T."/>
            <person name="Dalin E."/>
            <person name="Tice H."/>
            <person name="Bruce D."/>
            <person name="Goodwin L."/>
            <person name="Pitluck S."/>
            <person name="Larimer F."/>
            <person name="Land M.L."/>
            <person name="Hauser L."/>
            <person name="Muyzer G."/>
        </authorList>
    </citation>
    <scope>NUCLEOTIDE SEQUENCE [LARGE SCALE GENOMIC DNA]</scope>
    <source>
        <strain evidence="3 4">AHT 1</strain>
    </source>
</reference>
<keyword evidence="4" id="KW-1185">Reference proteome</keyword>
<evidence type="ECO:0000313" key="4">
    <source>
        <dbReference type="Proteomes" id="UP000006443"/>
    </source>
</evidence>
<evidence type="ECO:0000259" key="2">
    <source>
        <dbReference type="Pfam" id="PF18902"/>
    </source>
</evidence>
<dbReference type="eggNOG" id="ENOG50343KQ">
    <property type="taxonomic scope" value="Bacteria"/>
</dbReference>
<comment type="caution">
    <text evidence="3">The sequence shown here is derived from an EMBL/GenBank/DDBJ whole genome shotgun (WGS) entry which is preliminary data.</text>
</comment>
<feature type="transmembrane region" description="Helical" evidence="1">
    <location>
        <begin position="12"/>
        <end position="35"/>
    </location>
</feature>
<name>C0GEE9_DETAL</name>
<accession>C0GEE9</accession>
<proteinExistence type="predicted"/>
<dbReference type="EMBL" id="ACJM01000003">
    <property type="protein sequence ID" value="EEG78443.1"/>
    <property type="molecule type" value="Genomic_DNA"/>
</dbReference>
<keyword evidence="1" id="KW-1133">Transmembrane helix</keyword>
<dbReference type="Proteomes" id="UP000006443">
    <property type="component" value="Unassembled WGS sequence"/>
</dbReference>
<organism evidence="3 4">
    <name type="scientific">Dethiobacter alkaliphilus AHT 1</name>
    <dbReference type="NCBI Taxonomy" id="555088"/>
    <lineage>
        <taxon>Bacteria</taxon>
        <taxon>Bacillati</taxon>
        <taxon>Bacillota</taxon>
        <taxon>Dethiobacteria</taxon>
        <taxon>Dethiobacterales</taxon>
        <taxon>Dethiobacteraceae</taxon>
        <taxon>Dethiobacter</taxon>
    </lineage>
</organism>
<keyword evidence="1" id="KW-0812">Transmembrane</keyword>
<dbReference type="STRING" id="555088.DealDRAFT_0858"/>
<gene>
    <name evidence="3" type="ORF">DealDRAFT_0858</name>
</gene>
<keyword evidence="1" id="KW-0472">Membrane</keyword>
<feature type="transmembrane region" description="Helical" evidence="1">
    <location>
        <begin position="55"/>
        <end position="75"/>
    </location>
</feature>
<dbReference type="InterPro" id="IPR043717">
    <property type="entry name" value="DUF5658"/>
</dbReference>
<feature type="transmembrane region" description="Helical" evidence="1">
    <location>
        <begin position="82"/>
        <end position="102"/>
    </location>
</feature>
<feature type="domain" description="DUF5658" evidence="2">
    <location>
        <begin position="19"/>
        <end position="105"/>
    </location>
</feature>